<comment type="caution">
    <text evidence="4">The sequence shown here is derived from an EMBL/GenBank/DDBJ whole genome shotgun (WGS) entry which is preliminary data.</text>
</comment>
<dbReference type="InterPro" id="IPR001610">
    <property type="entry name" value="PAC"/>
</dbReference>
<dbReference type="EMBL" id="VSSQ01016236">
    <property type="protein sequence ID" value="MPM57375.1"/>
    <property type="molecule type" value="Genomic_DNA"/>
</dbReference>
<dbReference type="AlphaFoldDB" id="A0A645AVV2"/>
<proteinExistence type="predicted"/>
<evidence type="ECO:0008006" key="5">
    <source>
        <dbReference type="Google" id="ProtNLM"/>
    </source>
</evidence>
<evidence type="ECO:0000313" key="4">
    <source>
        <dbReference type="EMBL" id="MPM57375.1"/>
    </source>
</evidence>
<dbReference type="GO" id="GO:0006355">
    <property type="term" value="P:regulation of DNA-templated transcription"/>
    <property type="evidence" value="ECO:0007669"/>
    <property type="project" value="InterPro"/>
</dbReference>
<dbReference type="InterPro" id="IPR000160">
    <property type="entry name" value="GGDEF_dom"/>
</dbReference>
<dbReference type="SUPFAM" id="SSF55073">
    <property type="entry name" value="Nucleotide cyclase"/>
    <property type="match status" value="1"/>
</dbReference>
<dbReference type="PANTHER" id="PTHR45138">
    <property type="entry name" value="REGULATORY COMPONENTS OF SENSORY TRANSDUCTION SYSTEM"/>
    <property type="match status" value="1"/>
</dbReference>
<dbReference type="InterPro" id="IPR029787">
    <property type="entry name" value="Nucleotide_cyclase"/>
</dbReference>
<dbReference type="SUPFAM" id="SSF55785">
    <property type="entry name" value="PYP-like sensor domain (PAS domain)"/>
    <property type="match status" value="1"/>
</dbReference>
<dbReference type="SMART" id="SM00091">
    <property type="entry name" value="PAS"/>
    <property type="match status" value="1"/>
</dbReference>
<dbReference type="SMART" id="SM00267">
    <property type="entry name" value="GGDEF"/>
    <property type="match status" value="1"/>
</dbReference>
<dbReference type="InterPro" id="IPR000014">
    <property type="entry name" value="PAS"/>
</dbReference>
<reference evidence="4" key="1">
    <citation type="submission" date="2019-08" db="EMBL/GenBank/DDBJ databases">
        <authorList>
            <person name="Kucharzyk K."/>
            <person name="Murdoch R.W."/>
            <person name="Higgins S."/>
            <person name="Loffler F."/>
        </authorList>
    </citation>
    <scope>NUCLEOTIDE SEQUENCE</scope>
</reference>
<evidence type="ECO:0000259" key="2">
    <source>
        <dbReference type="PROSITE" id="PS50113"/>
    </source>
</evidence>
<dbReference type="InterPro" id="IPR043128">
    <property type="entry name" value="Rev_trsase/Diguanyl_cyclase"/>
</dbReference>
<dbReference type="InterPro" id="IPR035965">
    <property type="entry name" value="PAS-like_dom_sf"/>
</dbReference>
<dbReference type="GO" id="GO:0052621">
    <property type="term" value="F:diguanylate cyclase activity"/>
    <property type="evidence" value="ECO:0007669"/>
    <property type="project" value="TreeGrafter"/>
</dbReference>
<dbReference type="Pfam" id="PF00989">
    <property type="entry name" value="PAS"/>
    <property type="match status" value="1"/>
</dbReference>
<feature type="domain" description="GGDEF" evidence="3">
    <location>
        <begin position="183"/>
        <end position="311"/>
    </location>
</feature>
<dbReference type="PROSITE" id="PS50887">
    <property type="entry name" value="GGDEF"/>
    <property type="match status" value="1"/>
</dbReference>
<dbReference type="PROSITE" id="PS50113">
    <property type="entry name" value="PAC"/>
    <property type="match status" value="1"/>
</dbReference>
<gene>
    <name evidence="4" type="ORF">SDC9_104197</name>
</gene>
<protein>
    <recommendedName>
        <fullName evidence="5">Diguanylate cyclase</fullName>
    </recommendedName>
</protein>
<feature type="domain" description="PAC" evidence="2">
    <location>
        <begin position="86"/>
        <end position="137"/>
    </location>
</feature>
<evidence type="ECO:0000259" key="1">
    <source>
        <dbReference type="PROSITE" id="PS50112"/>
    </source>
</evidence>
<dbReference type="PROSITE" id="PS50112">
    <property type="entry name" value="PAS"/>
    <property type="match status" value="1"/>
</dbReference>
<dbReference type="InterPro" id="IPR000700">
    <property type="entry name" value="PAS-assoc_C"/>
</dbReference>
<name>A0A645AVV2_9ZZZZ</name>
<dbReference type="InterPro" id="IPR013767">
    <property type="entry name" value="PAS_fold"/>
</dbReference>
<dbReference type="SMART" id="SM00086">
    <property type="entry name" value="PAC"/>
    <property type="match status" value="1"/>
</dbReference>
<dbReference type="PANTHER" id="PTHR45138:SF9">
    <property type="entry name" value="DIGUANYLATE CYCLASE DGCM-RELATED"/>
    <property type="match status" value="1"/>
</dbReference>
<evidence type="ECO:0000259" key="3">
    <source>
        <dbReference type="PROSITE" id="PS50887"/>
    </source>
</evidence>
<dbReference type="NCBIfam" id="TIGR00229">
    <property type="entry name" value="sensory_box"/>
    <property type="match status" value="1"/>
</dbReference>
<feature type="domain" description="PAS" evidence="1">
    <location>
        <begin position="10"/>
        <end position="80"/>
    </location>
</feature>
<dbReference type="Gene3D" id="3.30.70.270">
    <property type="match status" value="1"/>
</dbReference>
<dbReference type="CDD" id="cd00130">
    <property type="entry name" value="PAS"/>
    <property type="match status" value="1"/>
</dbReference>
<organism evidence="4">
    <name type="scientific">bioreactor metagenome</name>
    <dbReference type="NCBI Taxonomy" id="1076179"/>
    <lineage>
        <taxon>unclassified sequences</taxon>
        <taxon>metagenomes</taxon>
        <taxon>ecological metagenomes</taxon>
    </lineage>
</organism>
<dbReference type="Pfam" id="PF00990">
    <property type="entry name" value="GGDEF"/>
    <property type="match status" value="1"/>
</dbReference>
<dbReference type="NCBIfam" id="TIGR00254">
    <property type="entry name" value="GGDEF"/>
    <property type="match status" value="1"/>
</dbReference>
<dbReference type="CDD" id="cd01949">
    <property type="entry name" value="GGDEF"/>
    <property type="match status" value="1"/>
</dbReference>
<dbReference type="InterPro" id="IPR050469">
    <property type="entry name" value="Diguanylate_Cyclase"/>
</dbReference>
<accession>A0A645AVV2</accession>
<sequence>MINKNAILDEYARYKYVVENIKDVIWELDTNLVFTFISPTVKGMTGYNDCEIVGQCMLDFLTDKSKKAVMDQAKKRIANGNRGDSPLYDVKFICKDGHKIWCEVCVKPIFKDGTLICYIGATRDISEKKMYEKKLKEMIAEQKKINKQLENLATFDTLTGAYNRTKFEYFITCETEKAKKYGTTFSIGIFDVDNFKKVNDVNGHDKGDLVLHDITTLIKNTIRATDRLFRWGGDEFIVLFPDLNIENALVVANKIIQAVQSYNFDIEGKAVSISFGVGSYDCYENMDQFISRVDKALLKAKANGKHTIEQC</sequence>
<dbReference type="Gene3D" id="3.30.450.20">
    <property type="entry name" value="PAS domain"/>
    <property type="match status" value="1"/>
</dbReference>
<dbReference type="FunFam" id="3.30.70.270:FF:000001">
    <property type="entry name" value="Diguanylate cyclase domain protein"/>
    <property type="match status" value="1"/>
</dbReference>